<evidence type="ECO:0000256" key="8">
    <source>
        <dbReference type="ARBA" id="ARBA00022763"/>
    </source>
</evidence>
<comment type="function">
    <text evidence="2">Adenine glycosylase active on G-A mispairs. MutY also corrects error-prone DNA synthesis past GO lesions which are due to the oxidatively damaged form of guanine: 7,8-dihydro-8-oxoguanine (8-oxo-dGTP).</text>
</comment>
<evidence type="ECO:0000256" key="9">
    <source>
        <dbReference type="ARBA" id="ARBA00022801"/>
    </source>
</evidence>
<name>A0ABW5J1E2_9BACT</name>
<keyword evidence="10 14" id="KW-0408">Iron</keyword>
<comment type="cofactor">
    <cofactor evidence="14">
        <name>[4Fe-4S] cluster</name>
        <dbReference type="ChEBI" id="CHEBI:49883"/>
    </cofactor>
    <text evidence="14">Binds 1 [4Fe-4S] cluster.</text>
</comment>
<dbReference type="PROSITE" id="PS00764">
    <property type="entry name" value="ENDONUCLEASE_III_1"/>
    <property type="match status" value="1"/>
</dbReference>
<keyword evidence="13 14" id="KW-0326">Glycosidase</keyword>
<keyword evidence="6" id="KW-0004">4Fe-4S</keyword>
<keyword evidence="17" id="KW-1185">Reference proteome</keyword>
<dbReference type="CDD" id="cd00056">
    <property type="entry name" value="ENDO3c"/>
    <property type="match status" value="1"/>
</dbReference>
<comment type="caution">
    <text evidence="16">The sequence shown here is derived from an EMBL/GenBank/DDBJ whole genome shotgun (WGS) entry which is preliminary data.</text>
</comment>
<organism evidence="16 17">
    <name type="scientific">Emticicia soli</name>
    <dbReference type="NCBI Taxonomy" id="2027878"/>
    <lineage>
        <taxon>Bacteria</taxon>
        <taxon>Pseudomonadati</taxon>
        <taxon>Bacteroidota</taxon>
        <taxon>Cytophagia</taxon>
        <taxon>Cytophagales</taxon>
        <taxon>Leadbetterellaceae</taxon>
        <taxon>Emticicia</taxon>
    </lineage>
</organism>
<evidence type="ECO:0000256" key="11">
    <source>
        <dbReference type="ARBA" id="ARBA00023014"/>
    </source>
</evidence>
<dbReference type="Pfam" id="PF14815">
    <property type="entry name" value="NUDIX_4"/>
    <property type="match status" value="1"/>
</dbReference>
<dbReference type="InterPro" id="IPR000445">
    <property type="entry name" value="HhH_motif"/>
</dbReference>
<evidence type="ECO:0000256" key="2">
    <source>
        <dbReference type="ARBA" id="ARBA00002933"/>
    </source>
</evidence>
<dbReference type="InterPro" id="IPR044298">
    <property type="entry name" value="MIG/MutY"/>
</dbReference>
<evidence type="ECO:0000256" key="1">
    <source>
        <dbReference type="ARBA" id="ARBA00000843"/>
    </source>
</evidence>
<evidence type="ECO:0000256" key="13">
    <source>
        <dbReference type="ARBA" id="ARBA00023295"/>
    </source>
</evidence>
<keyword evidence="9 16" id="KW-0378">Hydrolase</keyword>
<evidence type="ECO:0000313" key="17">
    <source>
        <dbReference type="Proteomes" id="UP001597510"/>
    </source>
</evidence>
<dbReference type="SMART" id="SM00478">
    <property type="entry name" value="ENDO3c"/>
    <property type="match status" value="1"/>
</dbReference>
<dbReference type="InterPro" id="IPR004035">
    <property type="entry name" value="Endouclease-III_FeS-bd_BS"/>
</dbReference>
<dbReference type="InterPro" id="IPR015797">
    <property type="entry name" value="NUDIX_hydrolase-like_dom_sf"/>
</dbReference>
<dbReference type="Proteomes" id="UP001597510">
    <property type="component" value="Unassembled WGS sequence"/>
</dbReference>
<protein>
    <recommendedName>
        <fullName evidence="5 14">Adenine DNA glycosylase</fullName>
        <ecNumber evidence="4 14">3.2.2.31</ecNumber>
    </recommendedName>
</protein>
<dbReference type="NCBIfam" id="TIGR01084">
    <property type="entry name" value="mutY"/>
    <property type="match status" value="1"/>
</dbReference>
<keyword evidence="12" id="KW-0234">DNA repair</keyword>
<accession>A0ABW5J1E2</accession>
<dbReference type="CDD" id="cd03431">
    <property type="entry name" value="NUDIX_DNA_Glycosylase_C-MutY"/>
    <property type="match status" value="1"/>
</dbReference>
<reference evidence="17" key="1">
    <citation type="journal article" date="2019" name="Int. J. Syst. Evol. Microbiol.">
        <title>The Global Catalogue of Microorganisms (GCM) 10K type strain sequencing project: providing services to taxonomists for standard genome sequencing and annotation.</title>
        <authorList>
            <consortium name="The Broad Institute Genomics Platform"/>
            <consortium name="The Broad Institute Genome Sequencing Center for Infectious Disease"/>
            <person name="Wu L."/>
            <person name="Ma J."/>
        </authorList>
    </citation>
    <scope>NUCLEOTIDE SEQUENCE [LARGE SCALE GENOMIC DNA]</scope>
    <source>
        <strain evidence="17">KCTC 52344</strain>
    </source>
</reference>
<dbReference type="InterPro" id="IPR011257">
    <property type="entry name" value="DNA_glycosylase"/>
</dbReference>
<dbReference type="Gene3D" id="1.10.340.30">
    <property type="entry name" value="Hypothetical protein, domain 2"/>
    <property type="match status" value="1"/>
</dbReference>
<feature type="domain" description="HhH-GPD" evidence="15">
    <location>
        <begin position="38"/>
        <end position="189"/>
    </location>
</feature>
<dbReference type="EMBL" id="JBHULC010000001">
    <property type="protein sequence ID" value="MFD2519324.1"/>
    <property type="molecule type" value="Genomic_DNA"/>
</dbReference>
<dbReference type="Pfam" id="PF00633">
    <property type="entry name" value="HHH"/>
    <property type="match status" value="1"/>
</dbReference>
<dbReference type="InterPro" id="IPR023170">
    <property type="entry name" value="HhH_base_excis_C"/>
</dbReference>
<dbReference type="GO" id="GO:0000701">
    <property type="term" value="F:purine-specific mismatch base pair DNA N-glycosylase activity"/>
    <property type="evidence" value="ECO:0007669"/>
    <property type="project" value="UniProtKB-EC"/>
</dbReference>
<sequence>MERQTFSEVLQNWYHRNKRDLPWRNTKDPYMIWLSEVILQQTRVVQGLPYYEKFVEKYATVVDLANADEKDVLRLWQGLGYYSRARNMHQTAKIIADELNGEFPGTYAELVKLKGIGPYTAAAIASFAFDEKVAVVDGNVYRVLARVFGVETDIASHEAKKVFSELANELISSNSPGTHNQAIMEFGATYCTPANPGCMFCLFHYDCEANAKGKQAVLPVKSKKVKVKKRYFDYFVIEQNSKLLMAKRGPKDIWEGLYDFYLVETKDELLRLEETDNDFLQEVLPIATIKSESAVYKHVLTHQTIEAKFWHVVLNETASLPLPLDYEFYTWQEVEDLPKPILIEKYLKKHHAEFASLG</sequence>
<evidence type="ECO:0000256" key="7">
    <source>
        <dbReference type="ARBA" id="ARBA00022723"/>
    </source>
</evidence>
<proteinExistence type="inferred from homology"/>
<comment type="catalytic activity">
    <reaction evidence="1 14">
        <text>Hydrolyzes free adenine bases from 7,8-dihydro-8-oxoguanine:adenine mismatched double-stranded DNA, leaving an apurinic site.</text>
        <dbReference type="EC" id="3.2.2.31"/>
    </reaction>
</comment>
<dbReference type="InterPro" id="IPR029119">
    <property type="entry name" value="MutY_C"/>
</dbReference>
<keyword evidence="11" id="KW-0411">Iron-sulfur</keyword>
<gene>
    <name evidence="16" type="primary">mutY</name>
    <name evidence="16" type="ORF">ACFSR2_00405</name>
</gene>
<evidence type="ECO:0000256" key="5">
    <source>
        <dbReference type="ARBA" id="ARBA00022023"/>
    </source>
</evidence>
<dbReference type="PANTHER" id="PTHR42944">
    <property type="entry name" value="ADENINE DNA GLYCOSYLASE"/>
    <property type="match status" value="1"/>
</dbReference>
<dbReference type="SUPFAM" id="SSF48150">
    <property type="entry name" value="DNA-glycosylase"/>
    <property type="match status" value="1"/>
</dbReference>
<keyword evidence="7" id="KW-0479">Metal-binding</keyword>
<dbReference type="Pfam" id="PF00730">
    <property type="entry name" value="HhH-GPD"/>
    <property type="match status" value="1"/>
</dbReference>
<dbReference type="Gene3D" id="3.90.79.10">
    <property type="entry name" value="Nucleoside Triphosphate Pyrophosphohydrolase"/>
    <property type="match status" value="1"/>
</dbReference>
<comment type="similarity">
    <text evidence="3 14">Belongs to the Nth/MutY family.</text>
</comment>
<dbReference type="RefSeq" id="WP_340238071.1">
    <property type="nucleotide sequence ID" value="NZ_JBBEWC010000009.1"/>
</dbReference>
<dbReference type="PANTHER" id="PTHR42944:SF1">
    <property type="entry name" value="ADENINE DNA GLYCOSYLASE"/>
    <property type="match status" value="1"/>
</dbReference>
<keyword evidence="8 14" id="KW-0227">DNA damage</keyword>
<dbReference type="InterPro" id="IPR003265">
    <property type="entry name" value="HhH-GPD_domain"/>
</dbReference>
<evidence type="ECO:0000256" key="4">
    <source>
        <dbReference type="ARBA" id="ARBA00012045"/>
    </source>
</evidence>
<evidence type="ECO:0000259" key="15">
    <source>
        <dbReference type="SMART" id="SM00478"/>
    </source>
</evidence>
<evidence type="ECO:0000256" key="14">
    <source>
        <dbReference type="RuleBase" id="RU365096"/>
    </source>
</evidence>
<evidence type="ECO:0000313" key="16">
    <source>
        <dbReference type="EMBL" id="MFD2519324.1"/>
    </source>
</evidence>
<evidence type="ECO:0000256" key="10">
    <source>
        <dbReference type="ARBA" id="ARBA00023004"/>
    </source>
</evidence>
<evidence type="ECO:0000256" key="6">
    <source>
        <dbReference type="ARBA" id="ARBA00022485"/>
    </source>
</evidence>
<evidence type="ECO:0000256" key="3">
    <source>
        <dbReference type="ARBA" id="ARBA00008343"/>
    </source>
</evidence>
<dbReference type="SUPFAM" id="SSF55811">
    <property type="entry name" value="Nudix"/>
    <property type="match status" value="1"/>
</dbReference>
<dbReference type="InterPro" id="IPR005760">
    <property type="entry name" value="A/G_AdeGlyc_MutY"/>
</dbReference>
<evidence type="ECO:0000256" key="12">
    <source>
        <dbReference type="ARBA" id="ARBA00023204"/>
    </source>
</evidence>
<dbReference type="Gene3D" id="1.10.1670.10">
    <property type="entry name" value="Helix-hairpin-Helix base-excision DNA repair enzymes (C-terminal)"/>
    <property type="match status" value="1"/>
</dbReference>
<dbReference type="EC" id="3.2.2.31" evidence="4 14"/>